<dbReference type="PANTHER" id="PTHR12231">
    <property type="entry name" value="CTX-RELATED TYPE I TRANSMEMBRANE PROTEIN"/>
    <property type="match status" value="1"/>
</dbReference>
<dbReference type="STRING" id="139723.A0A182M701"/>
<dbReference type="PANTHER" id="PTHR12231:SF246">
    <property type="entry name" value="ROUNDABOUT 1, ISOFORM A-RELATED"/>
    <property type="match status" value="1"/>
</dbReference>
<dbReference type="InterPro" id="IPR003598">
    <property type="entry name" value="Ig_sub2"/>
</dbReference>
<name>A0A182M701_9DIPT</name>
<dbReference type="EnsemblMetazoa" id="ACUA011036-RA">
    <property type="protein sequence ID" value="ACUA011036-PA"/>
    <property type="gene ID" value="ACUA011036"/>
</dbReference>
<dbReference type="FunFam" id="2.60.40.10:FF:000023">
    <property type="entry name" value="receptor-type tyrosine-protein phosphatase delta isoform X2"/>
    <property type="match status" value="1"/>
</dbReference>
<dbReference type="Gene3D" id="2.60.40.10">
    <property type="entry name" value="Immunoglobulins"/>
    <property type="match status" value="1"/>
</dbReference>
<dbReference type="Pfam" id="PF07679">
    <property type="entry name" value="I-set"/>
    <property type="match status" value="1"/>
</dbReference>
<keyword evidence="4" id="KW-0393">Immunoglobulin domain</keyword>
<keyword evidence="7" id="KW-1185">Reference proteome</keyword>
<evidence type="ECO:0000256" key="4">
    <source>
        <dbReference type="ARBA" id="ARBA00023319"/>
    </source>
</evidence>
<keyword evidence="2" id="KW-0677">Repeat</keyword>
<dbReference type="InterPro" id="IPR036179">
    <property type="entry name" value="Ig-like_dom_sf"/>
</dbReference>
<dbReference type="VEuPathDB" id="VectorBase:ACUA011036"/>
<reference evidence="6" key="2">
    <citation type="submission" date="2020-05" db="UniProtKB">
        <authorList>
            <consortium name="EnsemblMetazoa"/>
        </authorList>
    </citation>
    <scope>IDENTIFICATION</scope>
    <source>
        <strain evidence="6">A-37</strain>
    </source>
</reference>
<evidence type="ECO:0000259" key="5">
    <source>
        <dbReference type="PROSITE" id="PS50835"/>
    </source>
</evidence>
<dbReference type="EMBL" id="AXCM01000403">
    <property type="status" value="NOT_ANNOTATED_CDS"/>
    <property type="molecule type" value="Genomic_DNA"/>
</dbReference>
<sequence>MVMQSNPPEIIKKPVNQGVRVGGVATFFCAARGDPQPTVIWRKNSKKIMMTQSRYTVYDANGVSMLRIEPVRAGRDDAPYECVAENGVGDAVSAEATLTVYEESSHIRIVPDETALNLGNLWLNFSHHPSWSRFTANLDTIFKINDSGTLARGSRRSNYAENLPTLIMLST</sequence>
<reference evidence="7" key="1">
    <citation type="submission" date="2013-09" db="EMBL/GenBank/DDBJ databases">
        <title>The Genome Sequence of Anopheles culicifacies species A.</title>
        <authorList>
            <consortium name="The Broad Institute Genomics Platform"/>
            <person name="Neafsey D.E."/>
            <person name="Besansky N."/>
            <person name="Howell P."/>
            <person name="Walton C."/>
            <person name="Young S.K."/>
            <person name="Zeng Q."/>
            <person name="Gargeya S."/>
            <person name="Fitzgerald M."/>
            <person name="Haas B."/>
            <person name="Abouelleil A."/>
            <person name="Allen A.W."/>
            <person name="Alvarado L."/>
            <person name="Arachchi H.M."/>
            <person name="Berlin A.M."/>
            <person name="Chapman S.B."/>
            <person name="Gainer-Dewar J."/>
            <person name="Goldberg J."/>
            <person name="Griggs A."/>
            <person name="Gujja S."/>
            <person name="Hansen M."/>
            <person name="Howarth C."/>
            <person name="Imamovic A."/>
            <person name="Ireland A."/>
            <person name="Larimer J."/>
            <person name="McCowan C."/>
            <person name="Murphy C."/>
            <person name="Pearson M."/>
            <person name="Poon T.W."/>
            <person name="Priest M."/>
            <person name="Roberts A."/>
            <person name="Saif S."/>
            <person name="Shea T."/>
            <person name="Sisk P."/>
            <person name="Sykes S."/>
            <person name="Wortman J."/>
            <person name="Nusbaum C."/>
            <person name="Birren B."/>
        </authorList>
    </citation>
    <scope>NUCLEOTIDE SEQUENCE [LARGE SCALE GENOMIC DNA]</scope>
    <source>
        <strain evidence="7">A-37</strain>
    </source>
</reference>
<evidence type="ECO:0000256" key="1">
    <source>
        <dbReference type="ARBA" id="ARBA00022729"/>
    </source>
</evidence>
<accession>A0A182M701</accession>
<dbReference type="InterPro" id="IPR003599">
    <property type="entry name" value="Ig_sub"/>
</dbReference>
<protein>
    <recommendedName>
        <fullName evidence="5">Ig-like domain-containing protein</fullName>
    </recommendedName>
</protein>
<dbReference type="AlphaFoldDB" id="A0A182M701"/>
<keyword evidence="3" id="KW-1015">Disulfide bond</keyword>
<evidence type="ECO:0000313" key="6">
    <source>
        <dbReference type="EnsemblMetazoa" id="ACUA011036-PA"/>
    </source>
</evidence>
<evidence type="ECO:0000256" key="2">
    <source>
        <dbReference type="ARBA" id="ARBA00022737"/>
    </source>
</evidence>
<dbReference type="PROSITE" id="PS50835">
    <property type="entry name" value="IG_LIKE"/>
    <property type="match status" value="1"/>
</dbReference>
<dbReference type="SMART" id="SM00408">
    <property type="entry name" value="IGc2"/>
    <property type="match status" value="1"/>
</dbReference>
<dbReference type="SMART" id="SM00409">
    <property type="entry name" value="IG"/>
    <property type="match status" value="1"/>
</dbReference>
<keyword evidence="1" id="KW-0732">Signal</keyword>
<feature type="domain" description="Ig-like" evidence="5">
    <location>
        <begin position="8"/>
        <end position="99"/>
    </location>
</feature>
<evidence type="ECO:0000256" key="3">
    <source>
        <dbReference type="ARBA" id="ARBA00023157"/>
    </source>
</evidence>
<evidence type="ECO:0000313" key="7">
    <source>
        <dbReference type="Proteomes" id="UP000075883"/>
    </source>
</evidence>
<dbReference type="InterPro" id="IPR007110">
    <property type="entry name" value="Ig-like_dom"/>
</dbReference>
<organism evidence="6 7">
    <name type="scientific">Anopheles culicifacies</name>
    <dbReference type="NCBI Taxonomy" id="139723"/>
    <lineage>
        <taxon>Eukaryota</taxon>
        <taxon>Metazoa</taxon>
        <taxon>Ecdysozoa</taxon>
        <taxon>Arthropoda</taxon>
        <taxon>Hexapoda</taxon>
        <taxon>Insecta</taxon>
        <taxon>Pterygota</taxon>
        <taxon>Neoptera</taxon>
        <taxon>Endopterygota</taxon>
        <taxon>Diptera</taxon>
        <taxon>Nematocera</taxon>
        <taxon>Culicoidea</taxon>
        <taxon>Culicidae</taxon>
        <taxon>Anophelinae</taxon>
        <taxon>Anopheles</taxon>
        <taxon>culicifacies species complex</taxon>
    </lineage>
</organism>
<dbReference type="InterPro" id="IPR051170">
    <property type="entry name" value="Neural/epithelial_adhesion"/>
</dbReference>
<dbReference type="SUPFAM" id="SSF48726">
    <property type="entry name" value="Immunoglobulin"/>
    <property type="match status" value="1"/>
</dbReference>
<dbReference type="InterPro" id="IPR013783">
    <property type="entry name" value="Ig-like_fold"/>
</dbReference>
<proteinExistence type="predicted"/>
<dbReference type="Proteomes" id="UP000075883">
    <property type="component" value="Unassembled WGS sequence"/>
</dbReference>
<dbReference type="InterPro" id="IPR013098">
    <property type="entry name" value="Ig_I-set"/>
</dbReference>